<sequence>MQPRQSFTKRLERWDEQSVICTIYKRYVDLGYRECRLVPEKDPLERWDEQSVICTIYKRYVDLGYRECCLVPEKDPLERWDEQSVICTIYKRYVDLGKGDNEKKDRVSESIISVPGTIVPPPETPGLLSLSREVETKRRLMPARVLWDEETWPGVMVETPVPECVQSLLGCRIYCLACTV</sequence>
<protein>
    <submittedName>
        <fullName evidence="1">Uncharacterized protein</fullName>
    </submittedName>
</protein>
<dbReference type="AlphaFoldDB" id="A0AAE0ZE58"/>
<name>A0AAE0ZE58_9GAST</name>
<accession>A0AAE0ZE58</accession>
<evidence type="ECO:0000313" key="2">
    <source>
        <dbReference type="Proteomes" id="UP001283361"/>
    </source>
</evidence>
<evidence type="ECO:0000313" key="1">
    <source>
        <dbReference type="EMBL" id="KAK3767630.1"/>
    </source>
</evidence>
<dbReference type="Proteomes" id="UP001283361">
    <property type="component" value="Unassembled WGS sequence"/>
</dbReference>
<organism evidence="1 2">
    <name type="scientific">Elysia crispata</name>
    <name type="common">lettuce slug</name>
    <dbReference type="NCBI Taxonomy" id="231223"/>
    <lineage>
        <taxon>Eukaryota</taxon>
        <taxon>Metazoa</taxon>
        <taxon>Spiralia</taxon>
        <taxon>Lophotrochozoa</taxon>
        <taxon>Mollusca</taxon>
        <taxon>Gastropoda</taxon>
        <taxon>Heterobranchia</taxon>
        <taxon>Euthyneura</taxon>
        <taxon>Panpulmonata</taxon>
        <taxon>Sacoglossa</taxon>
        <taxon>Placobranchoidea</taxon>
        <taxon>Plakobranchidae</taxon>
        <taxon>Elysia</taxon>
    </lineage>
</organism>
<keyword evidence="2" id="KW-1185">Reference proteome</keyword>
<comment type="caution">
    <text evidence="1">The sequence shown here is derived from an EMBL/GenBank/DDBJ whole genome shotgun (WGS) entry which is preliminary data.</text>
</comment>
<proteinExistence type="predicted"/>
<reference evidence="1" key="1">
    <citation type="journal article" date="2023" name="G3 (Bethesda)">
        <title>A reference genome for the long-term kleptoplast-retaining sea slug Elysia crispata morphotype clarki.</title>
        <authorList>
            <person name="Eastman K.E."/>
            <person name="Pendleton A.L."/>
            <person name="Shaikh M.A."/>
            <person name="Suttiyut T."/>
            <person name="Ogas R."/>
            <person name="Tomko P."/>
            <person name="Gavelis G."/>
            <person name="Widhalm J.R."/>
            <person name="Wisecaver J.H."/>
        </authorList>
    </citation>
    <scope>NUCLEOTIDE SEQUENCE</scope>
    <source>
        <strain evidence="1">ECLA1</strain>
    </source>
</reference>
<dbReference type="EMBL" id="JAWDGP010004135">
    <property type="protein sequence ID" value="KAK3767630.1"/>
    <property type="molecule type" value="Genomic_DNA"/>
</dbReference>
<gene>
    <name evidence="1" type="ORF">RRG08_003891</name>
</gene>